<keyword evidence="1" id="KW-0805">Transcription regulation</keyword>
<dbReference type="SUPFAM" id="SSF47413">
    <property type="entry name" value="lambda repressor-like DNA-binding domains"/>
    <property type="match status" value="1"/>
</dbReference>
<dbReference type="Gene3D" id="3.40.50.2300">
    <property type="match status" value="2"/>
</dbReference>
<dbReference type="PROSITE" id="PS00356">
    <property type="entry name" value="HTH_LACI_1"/>
    <property type="match status" value="1"/>
</dbReference>
<dbReference type="InterPro" id="IPR000843">
    <property type="entry name" value="HTH_LacI"/>
</dbReference>
<evidence type="ECO:0000313" key="5">
    <source>
        <dbReference type="EMBL" id="UPQ84391.1"/>
    </source>
</evidence>
<evidence type="ECO:0000256" key="2">
    <source>
        <dbReference type="ARBA" id="ARBA00023125"/>
    </source>
</evidence>
<accession>A0ABY4KU48</accession>
<dbReference type="GO" id="GO:0003677">
    <property type="term" value="F:DNA binding"/>
    <property type="evidence" value="ECO:0007669"/>
    <property type="project" value="UniProtKB-KW"/>
</dbReference>
<dbReference type="InterPro" id="IPR046335">
    <property type="entry name" value="LacI/GalR-like_sensor"/>
</dbReference>
<name>A0ABY4KU48_9PSED</name>
<feature type="domain" description="HTH lacI-type" evidence="4">
    <location>
        <begin position="13"/>
        <end position="66"/>
    </location>
</feature>
<organism evidence="5 6">
    <name type="scientific">Pseudomonas knackmussii</name>
    <dbReference type="NCBI Taxonomy" id="65741"/>
    <lineage>
        <taxon>Bacteria</taxon>
        <taxon>Pseudomonadati</taxon>
        <taxon>Pseudomonadota</taxon>
        <taxon>Gammaproteobacteria</taxon>
        <taxon>Pseudomonadales</taxon>
        <taxon>Pseudomonadaceae</taxon>
        <taxon>Pseudomonas</taxon>
    </lineage>
</organism>
<dbReference type="PANTHER" id="PTHR30146">
    <property type="entry name" value="LACI-RELATED TRANSCRIPTIONAL REPRESSOR"/>
    <property type="match status" value="1"/>
</dbReference>
<dbReference type="Pfam" id="PF13377">
    <property type="entry name" value="Peripla_BP_3"/>
    <property type="match status" value="1"/>
</dbReference>
<dbReference type="Gene3D" id="1.10.260.40">
    <property type="entry name" value="lambda repressor-like DNA-binding domains"/>
    <property type="match status" value="1"/>
</dbReference>
<reference evidence="5 6" key="1">
    <citation type="submission" date="2022-04" db="EMBL/GenBank/DDBJ databases">
        <title>Pseudomonas knackmussii B09-2.</title>
        <authorList>
            <person name="Deng Y."/>
        </authorList>
    </citation>
    <scope>NUCLEOTIDE SEQUENCE [LARGE SCALE GENOMIC DNA]</scope>
    <source>
        <strain evidence="5 6">B09-2</strain>
    </source>
</reference>
<dbReference type="InterPro" id="IPR028082">
    <property type="entry name" value="Peripla_BP_I"/>
</dbReference>
<gene>
    <name evidence="5" type="ORF">M0M42_08385</name>
</gene>
<dbReference type="SUPFAM" id="SSF53822">
    <property type="entry name" value="Periplasmic binding protein-like I"/>
    <property type="match status" value="1"/>
</dbReference>
<dbReference type="PANTHER" id="PTHR30146:SF33">
    <property type="entry name" value="TRANSCRIPTIONAL REGULATOR"/>
    <property type="match status" value="1"/>
</dbReference>
<evidence type="ECO:0000256" key="1">
    <source>
        <dbReference type="ARBA" id="ARBA00023015"/>
    </source>
</evidence>
<dbReference type="CDD" id="cd01575">
    <property type="entry name" value="PBP1_GntR"/>
    <property type="match status" value="1"/>
</dbReference>
<dbReference type="SMART" id="SM00354">
    <property type="entry name" value="HTH_LACI"/>
    <property type="match status" value="1"/>
</dbReference>
<dbReference type="EMBL" id="CP096208">
    <property type="protein sequence ID" value="UPQ84391.1"/>
    <property type="molecule type" value="Genomic_DNA"/>
</dbReference>
<dbReference type="Pfam" id="PF00356">
    <property type="entry name" value="LacI"/>
    <property type="match status" value="1"/>
</dbReference>
<evidence type="ECO:0000256" key="3">
    <source>
        <dbReference type="ARBA" id="ARBA00023163"/>
    </source>
</evidence>
<sequence length="350" mass="37987">MTDTTLAPDASPPRMADVAKLAGVSKMTVSRVLAGRNVSEKTRKRVQEAIESLGYLPDASAGTLSSGRSEFIVALVPSLNSSNFADTVRGLNDCIRAQGLRLLLGDTDYHPEQEALLVRTLLRHRPLGVMLTGSAHQEITHKLLVQSKVPVVETWDVPGEPIDQSVGFSNTEAAAAMVRHLQGCGYQRIGFIGGASSLDHRGLQRREGYLQAVSALKMTPRVVAYGESPITMSHGGEAIRRLLAQWPDTDAVMCVSDLSAFGAIMECHRQGLRVPEDIAIAGFGDFEVSRHCTPTITTVSVDPYRIGWRAGEMLLASAAAQRAGAPRPREVSVVDYHILPRESTTQRRQR</sequence>
<dbReference type="InterPro" id="IPR010982">
    <property type="entry name" value="Lambda_DNA-bd_dom_sf"/>
</dbReference>
<protein>
    <submittedName>
        <fullName evidence="5">LacI family DNA-binding transcriptional regulator</fullName>
    </submittedName>
</protein>
<evidence type="ECO:0000313" key="6">
    <source>
        <dbReference type="Proteomes" id="UP000831189"/>
    </source>
</evidence>
<keyword evidence="3" id="KW-0804">Transcription</keyword>
<proteinExistence type="predicted"/>
<dbReference type="CDD" id="cd01392">
    <property type="entry name" value="HTH_LacI"/>
    <property type="match status" value="1"/>
</dbReference>
<keyword evidence="6" id="KW-1185">Reference proteome</keyword>
<keyword evidence="2 5" id="KW-0238">DNA-binding</keyword>
<evidence type="ECO:0000259" key="4">
    <source>
        <dbReference type="PROSITE" id="PS50932"/>
    </source>
</evidence>
<dbReference type="PROSITE" id="PS50932">
    <property type="entry name" value="HTH_LACI_2"/>
    <property type="match status" value="1"/>
</dbReference>
<dbReference type="Proteomes" id="UP000831189">
    <property type="component" value="Chromosome"/>
</dbReference>